<accession>A0A0F9ALV3</accession>
<organism evidence="1">
    <name type="scientific">marine sediment metagenome</name>
    <dbReference type="NCBI Taxonomy" id="412755"/>
    <lineage>
        <taxon>unclassified sequences</taxon>
        <taxon>metagenomes</taxon>
        <taxon>ecological metagenomes</taxon>
    </lineage>
</organism>
<proteinExistence type="predicted"/>
<comment type="caution">
    <text evidence="1">The sequence shown here is derived from an EMBL/GenBank/DDBJ whole genome shotgun (WGS) entry which is preliminary data.</text>
</comment>
<feature type="non-terminal residue" evidence="1">
    <location>
        <position position="110"/>
    </location>
</feature>
<protein>
    <submittedName>
        <fullName evidence="1">Uncharacterized protein</fullName>
    </submittedName>
</protein>
<dbReference type="AlphaFoldDB" id="A0A0F9ALV3"/>
<name>A0A0F9ALV3_9ZZZZ</name>
<gene>
    <name evidence="1" type="ORF">LCGC14_2833490</name>
</gene>
<reference evidence="1" key="1">
    <citation type="journal article" date="2015" name="Nature">
        <title>Complex archaea that bridge the gap between prokaryotes and eukaryotes.</title>
        <authorList>
            <person name="Spang A."/>
            <person name="Saw J.H."/>
            <person name="Jorgensen S.L."/>
            <person name="Zaremba-Niedzwiedzka K."/>
            <person name="Martijn J."/>
            <person name="Lind A.E."/>
            <person name="van Eijk R."/>
            <person name="Schleper C."/>
            <person name="Guy L."/>
            <person name="Ettema T.J."/>
        </authorList>
    </citation>
    <scope>NUCLEOTIDE SEQUENCE</scope>
</reference>
<evidence type="ECO:0000313" key="1">
    <source>
        <dbReference type="EMBL" id="KKK79439.1"/>
    </source>
</evidence>
<dbReference type="EMBL" id="LAZR01054025">
    <property type="protein sequence ID" value="KKK79439.1"/>
    <property type="molecule type" value="Genomic_DNA"/>
</dbReference>
<sequence length="110" mass="12756">MLDKEGFIVKKEEGENIIGYNLTDPKTMIPKWDTQGYIKYWIQKIMSSTGKTSEIKHKPRKICHYRFHQIADSFKGIGLVETNLNTVNGLMTAMKSTRDLLFRHGVPFLH</sequence>